<sequence>MSLLETVQLEHLPPGYDISLALFRNVKNSAFLHEQLLAGNTEFEYALIDASVLVSRVHALAAVYRAVSDLLGGRLRSRNVHSEIVFSLSPNNNIAESFRRFGITPATTSLLVIKVSLPPSSTTDTSTASPLSSPDIQAHLAANIEGDSLPFTDASIASLTDVARIKKIYKLNSGGGAKKTKGAVNGAGIHGGNEDGNNQDEVLIIDLSILIASVLRAKLLVRHYYGIRHSF</sequence>
<dbReference type="Gene3D" id="3.30.2380.10">
    <property type="entry name" value="CGI121/TPRKB"/>
    <property type="match status" value="1"/>
</dbReference>
<dbReference type="SUPFAM" id="SSF143870">
    <property type="entry name" value="PF0523-like"/>
    <property type="match status" value="1"/>
</dbReference>
<dbReference type="PANTHER" id="PTHR15840">
    <property type="entry name" value="CGI-121 FAMILY MEMBER"/>
    <property type="match status" value="1"/>
</dbReference>
<evidence type="ECO:0000313" key="9">
    <source>
        <dbReference type="EMBL" id="EHK96313.1"/>
    </source>
</evidence>
<dbReference type="GO" id="GO:0000408">
    <property type="term" value="C:EKC/KEOPS complex"/>
    <property type="evidence" value="ECO:0007669"/>
    <property type="project" value="TreeGrafter"/>
</dbReference>
<dbReference type="PANTHER" id="PTHR15840:SF10">
    <property type="entry name" value="EKC_KEOPS COMPLEX SUBUNIT TPRKB"/>
    <property type="match status" value="1"/>
</dbReference>
<evidence type="ECO:0000256" key="1">
    <source>
        <dbReference type="ARBA" id="ARBA00004123"/>
    </source>
</evidence>
<dbReference type="Pfam" id="PF08617">
    <property type="entry name" value="CGI-121"/>
    <property type="match status" value="1"/>
</dbReference>
<name>H0EYW0_GLAL7</name>
<keyword evidence="6 8" id="KW-0539">Nucleus</keyword>
<accession>H0EYW0</accession>
<dbReference type="Proteomes" id="UP000005446">
    <property type="component" value="Unassembled WGS sequence"/>
</dbReference>
<evidence type="ECO:0000256" key="5">
    <source>
        <dbReference type="ARBA" id="ARBA00022694"/>
    </source>
</evidence>
<comment type="subcellular location">
    <subcellularLocation>
        <location evidence="1">Nucleus</location>
    </subcellularLocation>
</comment>
<evidence type="ECO:0000256" key="8">
    <source>
        <dbReference type="RuleBase" id="RU004398"/>
    </source>
</evidence>
<proteinExistence type="inferred from homology"/>
<dbReference type="FunCoup" id="H0EYW0">
    <property type="interactions" value="267"/>
</dbReference>
<dbReference type="InterPro" id="IPR036504">
    <property type="entry name" value="CGI121/TPRKB_sf"/>
</dbReference>
<dbReference type="AlphaFoldDB" id="H0EYW0"/>
<dbReference type="GO" id="GO:0005829">
    <property type="term" value="C:cytosol"/>
    <property type="evidence" value="ECO:0007669"/>
    <property type="project" value="TreeGrafter"/>
</dbReference>
<evidence type="ECO:0000256" key="6">
    <source>
        <dbReference type="ARBA" id="ARBA00023242"/>
    </source>
</evidence>
<reference evidence="9 10" key="1">
    <citation type="journal article" date="2012" name="Eukaryot. Cell">
        <title>Genome sequence of the fungus Glarea lozoyensis: the first genome sequence of a species from the Helotiaceae family.</title>
        <authorList>
            <person name="Youssar L."/>
            <person name="Gruening B.A."/>
            <person name="Erxleben A."/>
            <person name="Guenther S."/>
            <person name="Huettel W."/>
        </authorList>
    </citation>
    <scope>NUCLEOTIDE SEQUENCE [LARGE SCALE GENOMIC DNA]</scope>
    <source>
        <strain evidence="10">ATCC 74030 / MF5533</strain>
    </source>
</reference>
<gene>
    <name evidence="9" type="ORF">M7I_8021</name>
</gene>
<dbReference type="OrthoDB" id="329139at2759"/>
<evidence type="ECO:0000313" key="10">
    <source>
        <dbReference type="Proteomes" id="UP000005446"/>
    </source>
</evidence>
<dbReference type="GO" id="GO:0002949">
    <property type="term" value="P:tRNA threonylcarbamoyladenosine modification"/>
    <property type="evidence" value="ECO:0007669"/>
    <property type="project" value="TreeGrafter"/>
</dbReference>
<protein>
    <recommendedName>
        <fullName evidence="4">EKC/KEOPS complex subunit CGI121</fullName>
    </recommendedName>
    <alternativeName>
        <fullName evidence="3">EKC/KEOPS complex subunit cgi121</fullName>
    </alternativeName>
</protein>
<dbReference type="InParanoid" id="H0EYW0"/>
<dbReference type="EMBL" id="AGUE01000258">
    <property type="protein sequence ID" value="EHK96313.1"/>
    <property type="molecule type" value="Genomic_DNA"/>
</dbReference>
<comment type="similarity">
    <text evidence="2 8">Belongs to the CGI121/TPRKB family.</text>
</comment>
<keyword evidence="5" id="KW-0819">tRNA processing</keyword>
<evidence type="ECO:0000256" key="3">
    <source>
        <dbReference type="ARBA" id="ARBA00015316"/>
    </source>
</evidence>
<evidence type="ECO:0000256" key="2">
    <source>
        <dbReference type="ARBA" id="ARBA00005546"/>
    </source>
</evidence>
<organism evidence="9 10">
    <name type="scientific">Glarea lozoyensis (strain ATCC 74030 / MF5533)</name>
    <dbReference type="NCBI Taxonomy" id="1104152"/>
    <lineage>
        <taxon>Eukaryota</taxon>
        <taxon>Fungi</taxon>
        <taxon>Dikarya</taxon>
        <taxon>Ascomycota</taxon>
        <taxon>Pezizomycotina</taxon>
        <taxon>Leotiomycetes</taxon>
        <taxon>Helotiales</taxon>
        <taxon>Helotiaceae</taxon>
        <taxon>Glarea</taxon>
    </lineage>
</organism>
<keyword evidence="10" id="KW-1185">Reference proteome</keyword>
<evidence type="ECO:0000256" key="7">
    <source>
        <dbReference type="ARBA" id="ARBA00025043"/>
    </source>
</evidence>
<evidence type="ECO:0000256" key="4">
    <source>
        <dbReference type="ARBA" id="ARBA00016009"/>
    </source>
</evidence>
<dbReference type="GO" id="GO:0005634">
    <property type="term" value="C:nucleus"/>
    <property type="evidence" value="ECO:0007669"/>
    <property type="project" value="UniProtKB-SubCell"/>
</dbReference>
<comment type="caution">
    <text evidence="9">The sequence shown here is derived from an EMBL/GenBank/DDBJ whole genome shotgun (WGS) entry which is preliminary data.</text>
</comment>
<dbReference type="InterPro" id="IPR013926">
    <property type="entry name" value="CGI121/TPRKB"/>
</dbReference>
<dbReference type="HOGENOM" id="CLU_065847_1_0_1"/>
<comment type="function">
    <text evidence="7">Component of the EKC/KEOPS complex that is required for the formation of a threonylcarbamoyl group on adenosine at position 37 (t(6)A37) in tRNAs that read codons beginning with adenine. The complex is probably involved in the transfer of the threonylcarbamoyl moiety of threonylcarbamoyl-AMP (TC-AMP) to the N6 group of A37. CGI121 acts as an allosteric effector that regulates the t(6)A activity of the complex. The EKC/KEOPS complex also promotes both telomere uncapping and telomere elongation. The complex is required for efficient recruitment of transcriptional coactivators. CGI121 is not required for tRNA modification.</text>
</comment>